<organism evidence="1 2">
    <name type="scientific">Ohtaekwangia kribbensis</name>
    <dbReference type="NCBI Taxonomy" id="688913"/>
    <lineage>
        <taxon>Bacteria</taxon>
        <taxon>Pseudomonadati</taxon>
        <taxon>Bacteroidota</taxon>
        <taxon>Cytophagia</taxon>
        <taxon>Cytophagales</taxon>
        <taxon>Fulvivirgaceae</taxon>
        <taxon>Ohtaekwangia</taxon>
    </lineage>
</organism>
<gene>
    <name evidence="1" type="ORF">ACFQ21_29745</name>
</gene>
<keyword evidence="2" id="KW-1185">Reference proteome</keyword>
<proteinExistence type="predicted"/>
<reference evidence="2" key="1">
    <citation type="journal article" date="2019" name="Int. J. Syst. Evol. Microbiol.">
        <title>The Global Catalogue of Microorganisms (GCM) 10K type strain sequencing project: providing services to taxonomists for standard genome sequencing and annotation.</title>
        <authorList>
            <consortium name="The Broad Institute Genomics Platform"/>
            <consortium name="The Broad Institute Genome Sequencing Center for Infectious Disease"/>
            <person name="Wu L."/>
            <person name="Ma J."/>
        </authorList>
    </citation>
    <scope>NUCLEOTIDE SEQUENCE [LARGE SCALE GENOMIC DNA]</scope>
    <source>
        <strain evidence="2">CCUG 58938</strain>
    </source>
</reference>
<protein>
    <recommendedName>
        <fullName evidence="3">Outer membrane protein beta-barrel domain-containing protein</fullName>
    </recommendedName>
</protein>
<dbReference type="EMBL" id="JBHTKA010000016">
    <property type="protein sequence ID" value="MFD1003545.1"/>
    <property type="molecule type" value="Genomic_DNA"/>
</dbReference>
<dbReference type="SUPFAM" id="SSF56925">
    <property type="entry name" value="OMPA-like"/>
    <property type="match status" value="1"/>
</dbReference>
<dbReference type="Gene3D" id="2.40.160.20">
    <property type="match status" value="1"/>
</dbReference>
<dbReference type="Gene3D" id="3.40.50.1820">
    <property type="entry name" value="alpha/beta hydrolase"/>
    <property type="match status" value="1"/>
</dbReference>
<accession>A0ABW3KDP8</accession>
<evidence type="ECO:0000313" key="1">
    <source>
        <dbReference type="EMBL" id="MFD1003545.1"/>
    </source>
</evidence>
<dbReference type="RefSeq" id="WP_377586358.1">
    <property type="nucleotide sequence ID" value="NZ_JBHTKA010000016.1"/>
</dbReference>
<sequence>MKKIIVLIAIFYAVNNSYIAAQRIFTLQSDSIRRSYLVNVPKDKTDHLPLIIILHDNYIRPLALDNLPWHRLRQPAVILLPIGLLHRWYCSSSGDSVRADQDQKFLRQVILQTQHTFNTDPSSVFIIGMGEAHCVAEEFVKRYPGIVRAVTRWNYRKEQMRNQYITSGSVHTLDSIIQRNPPQAASTIPVSTAPPANKHPKLYKQHVSLGITLGRWQQAERSRTEFDDETFIDIAKHHFIFGFTIDYNFTEKISTYADVHCILIPKEKTIHSITIGPGGVQASGSGHGGIVIPYAAGIRYAFLFGSLRPFITAAAGYTYIHVEGGTGSGSSQGGIKKDIVRKIENIFTYHIGTGVDYRFSPGTSLRFSASYTLSNKIDPPAGSINYYQGASILAGLAFILAK</sequence>
<evidence type="ECO:0000313" key="2">
    <source>
        <dbReference type="Proteomes" id="UP001597112"/>
    </source>
</evidence>
<name>A0ABW3KDP8_9BACT</name>
<dbReference type="InterPro" id="IPR029058">
    <property type="entry name" value="AB_hydrolase_fold"/>
</dbReference>
<evidence type="ECO:0008006" key="3">
    <source>
        <dbReference type="Google" id="ProtNLM"/>
    </source>
</evidence>
<dbReference type="Proteomes" id="UP001597112">
    <property type="component" value="Unassembled WGS sequence"/>
</dbReference>
<dbReference type="InterPro" id="IPR011250">
    <property type="entry name" value="OMP/PagP_B-barrel"/>
</dbReference>
<comment type="caution">
    <text evidence="1">The sequence shown here is derived from an EMBL/GenBank/DDBJ whole genome shotgun (WGS) entry which is preliminary data.</text>
</comment>
<dbReference type="SUPFAM" id="SSF53474">
    <property type="entry name" value="alpha/beta-Hydrolases"/>
    <property type="match status" value="1"/>
</dbReference>